<accession>A0A482WT98</accession>
<proteinExistence type="predicted"/>
<comment type="caution">
    <text evidence="2">The sequence shown here is derived from an EMBL/GenBank/DDBJ whole genome shotgun (WGS) entry which is preliminary data.</text>
</comment>
<dbReference type="InParanoid" id="A0A482WT98"/>
<feature type="compositionally biased region" description="Acidic residues" evidence="1">
    <location>
        <begin position="32"/>
        <end position="41"/>
    </location>
</feature>
<evidence type="ECO:0000256" key="1">
    <source>
        <dbReference type="SAM" id="MobiDB-lite"/>
    </source>
</evidence>
<organism evidence="2 3">
    <name type="scientific">Laodelphax striatellus</name>
    <name type="common">Small brown planthopper</name>
    <name type="synonym">Delphax striatella</name>
    <dbReference type="NCBI Taxonomy" id="195883"/>
    <lineage>
        <taxon>Eukaryota</taxon>
        <taxon>Metazoa</taxon>
        <taxon>Ecdysozoa</taxon>
        <taxon>Arthropoda</taxon>
        <taxon>Hexapoda</taxon>
        <taxon>Insecta</taxon>
        <taxon>Pterygota</taxon>
        <taxon>Neoptera</taxon>
        <taxon>Paraneoptera</taxon>
        <taxon>Hemiptera</taxon>
        <taxon>Auchenorrhyncha</taxon>
        <taxon>Fulgoroidea</taxon>
        <taxon>Delphacidae</taxon>
        <taxon>Criomorphinae</taxon>
        <taxon>Laodelphax</taxon>
    </lineage>
</organism>
<keyword evidence="3" id="KW-1185">Reference proteome</keyword>
<feature type="compositionally biased region" description="Basic and acidic residues" evidence="1">
    <location>
        <begin position="140"/>
        <end position="149"/>
    </location>
</feature>
<feature type="region of interest" description="Disordered" evidence="1">
    <location>
        <begin position="14"/>
        <end position="149"/>
    </location>
</feature>
<dbReference type="AlphaFoldDB" id="A0A482WT98"/>
<evidence type="ECO:0000313" key="3">
    <source>
        <dbReference type="Proteomes" id="UP000291343"/>
    </source>
</evidence>
<evidence type="ECO:0000313" key="2">
    <source>
        <dbReference type="EMBL" id="RZF36492.1"/>
    </source>
</evidence>
<gene>
    <name evidence="2" type="ORF">LSTR_LSTR015294</name>
</gene>
<name>A0A482WT98_LAOST</name>
<protein>
    <submittedName>
        <fullName evidence="2">Uncharacterized protein</fullName>
    </submittedName>
</protein>
<feature type="compositionally biased region" description="Basic residues" evidence="1">
    <location>
        <begin position="116"/>
        <end position="130"/>
    </location>
</feature>
<dbReference type="EMBL" id="QKKF02026378">
    <property type="protein sequence ID" value="RZF36492.1"/>
    <property type="molecule type" value="Genomic_DNA"/>
</dbReference>
<dbReference type="Proteomes" id="UP000291343">
    <property type="component" value="Unassembled WGS sequence"/>
</dbReference>
<feature type="compositionally biased region" description="Low complexity" evidence="1">
    <location>
        <begin position="42"/>
        <end position="51"/>
    </location>
</feature>
<reference evidence="2 3" key="1">
    <citation type="journal article" date="2017" name="Gigascience">
        <title>Genome sequence of the small brown planthopper, Laodelphax striatellus.</title>
        <authorList>
            <person name="Zhu J."/>
            <person name="Jiang F."/>
            <person name="Wang X."/>
            <person name="Yang P."/>
            <person name="Bao Y."/>
            <person name="Zhao W."/>
            <person name="Wang W."/>
            <person name="Lu H."/>
            <person name="Wang Q."/>
            <person name="Cui N."/>
            <person name="Li J."/>
            <person name="Chen X."/>
            <person name="Luo L."/>
            <person name="Yu J."/>
            <person name="Kang L."/>
            <person name="Cui F."/>
        </authorList>
    </citation>
    <scope>NUCLEOTIDE SEQUENCE [LARGE SCALE GENOMIC DNA]</scope>
    <source>
        <strain evidence="2">Lst14</strain>
    </source>
</reference>
<sequence>MIWRCKIHHGKKLSRINMSNQGKDFNSVVAQEDSDSSESDNETPAAAAAPATVTLSIFDSDSSESDAEPPKLERSDTPVSRLSFSELGRTSPPTLQPMECAKGGQRSSGWIDPRGPYHRVTRSSFPRRGRAAPSAAPAESVKKEASPKG</sequence>